<evidence type="ECO:0000256" key="1">
    <source>
        <dbReference type="SAM" id="Phobius"/>
    </source>
</evidence>
<dbReference type="EMBL" id="QFQB01000052">
    <property type="protein sequence ID" value="PZQ45349.1"/>
    <property type="molecule type" value="Genomic_DNA"/>
</dbReference>
<dbReference type="Proteomes" id="UP000249417">
    <property type="component" value="Unassembled WGS sequence"/>
</dbReference>
<feature type="transmembrane region" description="Helical" evidence="1">
    <location>
        <begin position="6"/>
        <end position="25"/>
    </location>
</feature>
<name>A0A2W5MYW7_9BACT</name>
<feature type="transmembrane region" description="Helical" evidence="1">
    <location>
        <begin position="184"/>
        <end position="203"/>
    </location>
</feature>
<feature type="transmembrane region" description="Helical" evidence="1">
    <location>
        <begin position="280"/>
        <end position="300"/>
    </location>
</feature>
<dbReference type="AlphaFoldDB" id="A0A2W5MYW7"/>
<feature type="transmembrane region" description="Helical" evidence="1">
    <location>
        <begin position="90"/>
        <end position="113"/>
    </location>
</feature>
<feature type="transmembrane region" description="Helical" evidence="1">
    <location>
        <begin position="37"/>
        <end position="57"/>
    </location>
</feature>
<keyword evidence="1" id="KW-1133">Transmembrane helix</keyword>
<proteinExistence type="predicted"/>
<gene>
    <name evidence="2" type="ORF">DI551_07590</name>
</gene>
<feature type="transmembrane region" description="Helical" evidence="1">
    <location>
        <begin position="63"/>
        <end position="78"/>
    </location>
</feature>
<protein>
    <recommendedName>
        <fullName evidence="4">EamA domain-containing protein</fullName>
    </recommendedName>
</protein>
<feature type="transmembrane region" description="Helical" evidence="1">
    <location>
        <begin position="157"/>
        <end position="178"/>
    </location>
</feature>
<sequence>MPDLANIVPWWGYSLLFSLLWPINIEANRHFQVDGQVLIVWRALACGLLLLPAALFAPWPTSPYFYFFLAVSALLFSYQECEAFKLSKIYGGLFLTLQSVLWILTATILWWVIDPDSLKALMSHPLSSGFVLCGILLGVSAQFFLRSGKVGFYTKDLNKILFMGVVGGTAVTCVKLGMSYTDTFLSVFVWNALNNLLIGVFNSMRYGLTRRRHNIPPLAEAKSIKAGIFMGFIMALCAPLIVLSLAAAPNPGFSNMVAQLSSVWLYLYCRWAHKPINVHLLGLVLTVAAALFLIMGTSLFH</sequence>
<reference evidence="2 3" key="1">
    <citation type="submission" date="2017-08" db="EMBL/GenBank/DDBJ databases">
        <title>Infants hospitalized years apart are colonized by the same room-sourced microbial strains.</title>
        <authorList>
            <person name="Brooks B."/>
            <person name="Olm M.R."/>
            <person name="Firek B.A."/>
            <person name="Baker R."/>
            <person name="Thomas B.C."/>
            <person name="Morowitz M.J."/>
            <person name="Banfield J.F."/>
        </authorList>
    </citation>
    <scope>NUCLEOTIDE SEQUENCE [LARGE SCALE GENOMIC DNA]</scope>
    <source>
        <strain evidence="2">S2_005_002_R2_29</strain>
    </source>
</reference>
<accession>A0A2W5MYW7</accession>
<evidence type="ECO:0008006" key="4">
    <source>
        <dbReference type="Google" id="ProtNLM"/>
    </source>
</evidence>
<organism evidence="2 3">
    <name type="scientific">Micavibrio aeruginosavorus</name>
    <dbReference type="NCBI Taxonomy" id="349221"/>
    <lineage>
        <taxon>Bacteria</taxon>
        <taxon>Pseudomonadati</taxon>
        <taxon>Bdellovibrionota</taxon>
        <taxon>Bdellovibrionia</taxon>
        <taxon>Bdellovibrionales</taxon>
        <taxon>Pseudobdellovibrionaceae</taxon>
        <taxon>Micavibrio</taxon>
    </lineage>
</organism>
<keyword evidence="1" id="KW-0472">Membrane</keyword>
<keyword evidence="1" id="KW-0812">Transmembrane</keyword>
<evidence type="ECO:0000313" key="3">
    <source>
        <dbReference type="Proteomes" id="UP000249417"/>
    </source>
</evidence>
<comment type="caution">
    <text evidence="2">The sequence shown here is derived from an EMBL/GenBank/DDBJ whole genome shotgun (WGS) entry which is preliminary data.</text>
</comment>
<feature type="transmembrane region" description="Helical" evidence="1">
    <location>
        <begin position="125"/>
        <end position="145"/>
    </location>
</feature>
<evidence type="ECO:0000313" key="2">
    <source>
        <dbReference type="EMBL" id="PZQ45349.1"/>
    </source>
</evidence>
<feature type="transmembrane region" description="Helical" evidence="1">
    <location>
        <begin position="224"/>
        <end position="246"/>
    </location>
</feature>